<dbReference type="InterPro" id="IPR005467">
    <property type="entry name" value="His_kinase_dom"/>
</dbReference>
<evidence type="ECO:0000256" key="1">
    <source>
        <dbReference type="ARBA" id="ARBA00000085"/>
    </source>
</evidence>
<evidence type="ECO:0000256" key="2">
    <source>
        <dbReference type="ARBA" id="ARBA00004141"/>
    </source>
</evidence>
<dbReference type="SUPFAM" id="SSF47384">
    <property type="entry name" value="Homodimeric domain of signal transducing histidine kinase"/>
    <property type="match status" value="1"/>
</dbReference>
<evidence type="ECO:0000256" key="4">
    <source>
        <dbReference type="ARBA" id="ARBA00022553"/>
    </source>
</evidence>
<evidence type="ECO:0000256" key="10">
    <source>
        <dbReference type="ARBA" id="ARBA00023136"/>
    </source>
</evidence>
<dbReference type="InterPro" id="IPR050398">
    <property type="entry name" value="HssS/ArlS-like"/>
</dbReference>
<evidence type="ECO:0000256" key="5">
    <source>
        <dbReference type="ARBA" id="ARBA00022679"/>
    </source>
</evidence>
<sequence length="453" mass="51334">MEIKRKKEKTISIFRLFLEHVVGLSAAIILLIVVVFIGFFACMQSGMILPANDSENTINQVEDTLHKSFDENLLPLHSEYILLGDSGEIIKTNMKERDIGKTKEHLSKGNQPDYVFYKMITMDNGNILVIKYDLMVHFRNPVLHRMMPYPELVVVAAVLVLIVLASILTAMRFSRKLKRNLIPITSATEKIKNQDLDFDIRPTQILEINSSLEAIGKLKDALTASLHEQWYHEQQRKSQLCALAHDIKTPLTTIKGNAELLLEEESSLENRELISYIQTSSNAIEKYVELLMNVVNQESLPVHKEQIALKDFVKDISADLLPLCRTKNIQFNLHQEVTCDSVFADGNLLKRAILNLVDNAVRYSDNDGSIDMIIRENGTQIVFEVADYGKGFSAESLKKATEEFFTEDTSRTSHHYGLGLNFVKKVAEMHSGTLEFGNRTDVKGAKVSLYIMK</sequence>
<keyword evidence="10 11" id="KW-0472">Membrane</keyword>
<evidence type="ECO:0000256" key="7">
    <source>
        <dbReference type="ARBA" id="ARBA00022777"/>
    </source>
</evidence>
<dbReference type="CDD" id="cd00082">
    <property type="entry name" value="HisKA"/>
    <property type="match status" value="1"/>
</dbReference>
<evidence type="ECO:0000259" key="12">
    <source>
        <dbReference type="PROSITE" id="PS50109"/>
    </source>
</evidence>
<organism evidence="13 14">
    <name type="scientific">Hespellia stercorisuis DSM 15480</name>
    <dbReference type="NCBI Taxonomy" id="1121950"/>
    <lineage>
        <taxon>Bacteria</taxon>
        <taxon>Bacillati</taxon>
        <taxon>Bacillota</taxon>
        <taxon>Clostridia</taxon>
        <taxon>Lachnospirales</taxon>
        <taxon>Lachnospiraceae</taxon>
        <taxon>Hespellia</taxon>
    </lineage>
</organism>
<name>A0A1M6QAX0_9FIRM</name>
<dbReference type="GO" id="GO:0005886">
    <property type="term" value="C:plasma membrane"/>
    <property type="evidence" value="ECO:0007669"/>
    <property type="project" value="TreeGrafter"/>
</dbReference>
<keyword evidence="14" id="KW-1185">Reference proteome</keyword>
<dbReference type="Pfam" id="PF02518">
    <property type="entry name" value="HATPase_c"/>
    <property type="match status" value="1"/>
</dbReference>
<comment type="subcellular location">
    <subcellularLocation>
        <location evidence="2">Membrane</location>
        <topology evidence="2">Multi-pass membrane protein</topology>
    </subcellularLocation>
</comment>
<dbReference type="Pfam" id="PF00512">
    <property type="entry name" value="HisKA"/>
    <property type="match status" value="1"/>
</dbReference>
<keyword evidence="8 11" id="KW-1133">Transmembrane helix</keyword>
<comment type="catalytic activity">
    <reaction evidence="1">
        <text>ATP + protein L-histidine = ADP + protein N-phospho-L-histidine.</text>
        <dbReference type="EC" id="2.7.13.3"/>
    </reaction>
</comment>
<dbReference type="InterPro" id="IPR003594">
    <property type="entry name" value="HATPase_dom"/>
</dbReference>
<dbReference type="GO" id="GO:0000155">
    <property type="term" value="F:phosphorelay sensor kinase activity"/>
    <property type="evidence" value="ECO:0007669"/>
    <property type="project" value="InterPro"/>
</dbReference>
<dbReference type="RefSeq" id="WP_073110679.1">
    <property type="nucleotide sequence ID" value="NZ_FQZY01000033.1"/>
</dbReference>
<proteinExistence type="predicted"/>
<keyword evidence="5" id="KW-0808">Transferase</keyword>
<dbReference type="EC" id="2.7.13.3" evidence="3"/>
<feature type="transmembrane region" description="Helical" evidence="11">
    <location>
        <begin position="21"/>
        <end position="41"/>
    </location>
</feature>
<keyword evidence="4" id="KW-0597">Phosphoprotein</keyword>
<protein>
    <recommendedName>
        <fullName evidence="3">histidine kinase</fullName>
        <ecNumber evidence="3">2.7.13.3</ecNumber>
    </recommendedName>
</protein>
<evidence type="ECO:0000256" key="8">
    <source>
        <dbReference type="ARBA" id="ARBA00022989"/>
    </source>
</evidence>
<dbReference type="InterPro" id="IPR003661">
    <property type="entry name" value="HisK_dim/P_dom"/>
</dbReference>
<dbReference type="OrthoDB" id="84942at2"/>
<evidence type="ECO:0000256" key="9">
    <source>
        <dbReference type="ARBA" id="ARBA00023012"/>
    </source>
</evidence>
<dbReference type="AlphaFoldDB" id="A0A1M6QAX0"/>
<dbReference type="SMART" id="SM00387">
    <property type="entry name" value="HATPase_c"/>
    <property type="match status" value="1"/>
</dbReference>
<dbReference type="PANTHER" id="PTHR45528:SF8">
    <property type="entry name" value="HISTIDINE KINASE"/>
    <property type="match status" value="1"/>
</dbReference>
<reference evidence="13 14" key="1">
    <citation type="submission" date="2016-11" db="EMBL/GenBank/DDBJ databases">
        <authorList>
            <person name="Jaros S."/>
            <person name="Januszkiewicz K."/>
            <person name="Wedrychowicz H."/>
        </authorList>
    </citation>
    <scope>NUCLEOTIDE SEQUENCE [LARGE SCALE GENOMIC DNA]</scope>
    <source>
        <strain evidence="13 14">DSM 15480</strain>
    </source>
</reference>
<dbReference type="EMBL" id="FQZY01000033">
    <property type="protein sequence ID" value="SHK17308.1"/>
    <property type="molecule type" value="Genomic_DNA"/>
</dbReference>
<dbReference type="InterPro" id="IPR036097">
    <property type="entry name" value="HisK_dim/P_sf"/>
</dbReference>
<evidence type="ECO:0000313" key="14">
    <source>
        <dbReference type="Proteomes" id="UP000184301"/>
    </source>
</evidence>
<keyword evidence="7 13" id="KW-0418">Kinase</keyword>
<dbReference type="PANTHER" id="PTHR45528">
    <property type="entry name" value="SENSOR HISTIDINE KINASE CPXA"/>
    <property type="match status" value="1"/>
</dbReference>
<dbReference type="SMART" id="SM00388">
    <property type="entry name" value="HisKA"/>
    <property type="match status" value="1"/>
</dbReference>
<evidence type="ECO:0000313" key="13">
    <source>
        <dbReference type="EMBL" id="SHK17308.1"/>
    </source>
</evidence>
<evidence type="ECO:0000256" key="6">
    <source>
        <dbReference type="ARBA" id="ARBA00022692"/>
    </source>
</evidence>
<dbReference type="STRING" id="1121950.SAMN02745243_02366"/>
<gene>
    <name evidence="13" type="ORF">SAMN02745243_02366</name>
</gene>
<dbReference type="PROSITE" id="PS50109">
    <property type="entry name" value="HIS_KIN"/>
    <property type="match status" value="1"/>
</dbReference>
<dbReference type="Gene3D" id="3.30.565.10">
    <property type="entry name" value="Histidine kinase-like ATPase, C-terminal domain"/>
    <property type="match status" value="1"/>
</dbReference>
<evidence type="ECO:0000256" key="3">
    <source>
        <dbReference type="ARBA" id="ARBA00012438"/>
    </source>
</evidence>
<feature type="transmembrane region" description="Helical" evidence="11">
    <location>
        <begin position="152"/>
        <end position="171"/>
    </location>
</feature>
<evidence type="ECO:0000256" key="11">
    <source>
        <dbReference type="SAM" id="Phobius"/>
    </source>
</evidence>
<dbReference type="InterPro" id="IPR036890">
    <property type="entry name" value="HATPase_C_sf"/>
</dbReference>
<feature type="domain" description="Histidine kinase" evidence="12">
    <location>
        <begin position="242"/>
        <end position="453"/>
    </location>
</feature>
<dbReference type="SUPFAM" id="SSF55874">
    <property type="entry name" value="ATPase domain of HSP90 chaperone/DNA topoisomerase II/histidine kinase"/>
    <property type="match status" value="1"/>
</dbReference>
<dbReference type="Proteomes" id="UP000184301">
    <property type="component" value="Unassembled WGS sequence"/>
</dbReference>
<dbReference type="Gene3D" id="1.10.287.130">
    <property type="match status" value="1"/>
</dbReference>
<keyword evidence="6 11" id="KW-0812">Transmembrane</keyword>
<accession>A0A1M6QAX0</accession>
<keyword evidence="9" id="KW-0902">Two-component regulatory system</keyword>